<keyword evidence="3" id="KW-0238">DNA-binding</keyword>
<reference evidence="9" key="1">
    <citation type="submission" date="2025-08" db="UniProtKB">
        <authorList>
            <consortium name="RefSeq"/>
        </authorList>
    </citation>
    <scope>IDENTIFICATION</scope>
    <source>
        <tissue evidence="9">Leaves</tissue>
    </source>
</reference>
<feature type="region of interest" description="Disordered" evidence="6">
    <location>
        <begin position="230"/>
        <end position="260"/>
    </location>
</feature>
<sequence length="326" mass="37339">MEVRGGGIAGNGGIVRPSSLPSKQASEKMEFMKGVRGFTPPPFLTKTFQMVEDTETNNMISWNSEGTSLIVLDHLKFAAEFECQGFRKIGLRQYEYENKWFQRGQEHLLMNIRRRNDEAPTIRKRRGRREQHVTASRPSMDAELEIFEDHMNALKEDITRSKYHMGKLESSIATFKKNVKRMEAKSKALIKVLARIFSPALVEKIIQRGEEELELEILQTMKRRRVILPQSSKTTTKSTNDGACGMDQDDQEANTSMAESKKSADQKLWKKFMGDDSVSEDESEQQLLKQHSRIDMGFDDLMVSKIVNAKEPNLDVEDEVAVDLWT</sequence>
<dbReference type="Gene3D" id="1.10.10.10">
    <property type="entry name" value="Winged helix-like DNA-binding domain superfamily/Winged helix DNA-binding domain"/>
    <property type="match status" value="1"/>
</dbReference>
<protein>
    <submittedName>
        <fullName evidence="9">Heat stress transcription factor A-7a-like</fullName>
    </submittedName>
</protein>
<dbReference type="InterPro" id="IPR036390">
    <property type="entry name" value="WH_DNA-bd_sf"/>
</dbReference>
<keyword evidence="4" id="KW-0539">Nucleus</keyword>
<organism evidence="8 9">
    <name type="scientific">Coffea arabica</name>
    <name type="common">Arabian coffee</name>
    <dbReference type="NCBI Taxonomy" id="13443"/>
    <lineage>
        <taxon>Eukaryota</taxon>
        <taxon>Viridiplantae</taxon>
        <taxon>Streptophyta</taxon>
        <taxon>Embryophyta</taxon>
        <taxon>Tracheophyta</taxon>
        <taxon>Spermatophyta</taxon>
        <taxon>Magnoliopsida</taxon>
        <taxon>eudicotyledons</taxon>
        <taxon>Gunneridae</taxon>
        <taxon>Pentapetalae</taxon>
        <taxon>asterids</taxon>
        <taxon>lamiids</taxon>
        <taxon>Gentianales</taxon>
        <taxon>Rubiaceae</taxon>
        <taxon>Ixoroideae</taxon>
        <taxon>Gardenieae complex</taxon>
        <taxon>Bertiereae - Coffeeae clade</taxon>
        <taxon>Coffeeae</taxon>
        <taxon>Coffea</taxon>
    </lineage>
</organism>
<evidence type="ECO:0000313" key="8">
    <source>
        <dbReference type="Proteomes" id="UP001652660"/>
    </source>
</evidence>
<feature type="domain" description="HSF-type DNA-binding" evidence="7">
    <location>
        <begin position="39"/>
        <end position="115"/>
    </location>
</feature>
<evidence type="ECO:0000256" key="1">
    <source>
        <dbReference type="ARBA" id="ARBA00004123"/>
    </source>
</evidence>
<dbReference type="InterPro" id="IPR000232">
    <property type="entry name" value="HSF_DNA-bd"/>
</dbReference>
<comment type="similarity">
    <text evidence="5">Belongs to the HSF family.</text>
</comment>
<gene>
    <name evidence="9" type="primary">LOC140036099</name>
</gene>
<dbReference type="InterPro" id="IPR036388">
    <property type="entry name" value="WH-like_DNA-bd_sf"/>
</dbReference>
<feature type="compositionally biased region" description="Gly residues" evidence="6">
    <location>
        <begin position="1"/>
        <end position="13"/>
    </location>
</feature>
<evidence type="ECO:0000256" key="5">
    <source>
        <dbReference type="RuleBase" id="RU004020"/>
    </source>
</evidence>
<dbReference type="GeneID" id="140036099"/>
<name>A0ABM4WNW2_COFAR</name>
<comment type="subcellular location">
    <subcellularLocation>
        <location evidence="1">Nucleus</location>
    </subcellularLocation>
</comment>
<dbReference type="SMART" id="SM00415">
    <property type="entry name" value="HSF"/>
    <property type="match status" value="1"/>
</dbReference>
<keyword evidence="8" id="KW-1185">Reference proteome</keyword>
<evidence type="ECO:0000256" key="3">
    <source>
        <dbReference type="ARBA" id="ARBA00023125"/>
    </source>
</evidence>
<dbReference type="PANTHER" id="PTHR10015">
    <property type="entry name" value="HEAT SHOCK TRANSCRIPTION FACTOR"/>
    <property type="match status" value="1"/>
</dbReference>
<evidence type="ECO:0000256" key="4">
    <source>
        <dbReference type="ARBA" id="ARBA00023242"/>
    </source>
</evidence>
<dbReference type="PANTHER" id="PTHR10015:SF456">
    <property type="entry name" value="E2F_DP FAMILY WINGED-HELIX DNA-BINDING DOMAIN-CONTAINING PROTEIN-RELATED"/>
    <property type="match status" value="1"/>
</dbReference>
<dbReference type="Pfam" id="PF00447">
    <property type="entry name" value="HSF_DNA-bind"/>
    <property type="match status" value="1"/>
</dbReference>
<keyword evidence="2" id="KW-0346">Stress response</keyword>
<proteinExistence type="inferred from homology"/>
<dbReference type="RefSeq" id="XP_071933466.1">
    <property type="nucleotide sequence ID" value="XM_072077365.1"/>
</dbReference>
<evidence type="ECO:0000256" key="2">
    <source>
        <dbReference type="ARBA" id="ARBA00023016"/>
    </source>
</evidence>
<dbReference type="SUPFAM" id="SSF46785">
    <property type="entry name" value="Winged helix' DNA-binding domain"/>
    <property type="match status" value="1"/>
</dbReference>
<evidence type="ECO:0000259" key="7">
    <source>
        <dbReference type="SMART" id="SM00415"/>
    </source>
</evidence>
<dbReference type="Proteomes" id="UP001652660">
    <property type="component" value="Chromosome 2e"/>
</dbReference>
<evidence type="ECO:0000256" key="6">
    <source>
        <dbReference type="SAM" id="MobiDB-lite"/>
    </source>
</evidence>
<feature type="compositionally biased region" description="Polar residues" evidence="6">
    <location>
        <begin position="230"/>
        <end position="241"/>
    </location>
</feature>
<accession>A0ABM4WNW2</accession>
<feature type="region of interest" description="Disordered" evidence="6">
    <location>
        <begin position="1"/>
        <end position="26"/>
    </location>
</feature>
<evidence type="ECO:0000313" key="9">
    <source>
        <dbReference type="RefSeq" id="XP_071933466.1"/>
    </source>
</evidence>